<dbReference type="InterPro" id="IPR035965">
    <property type="entry name" value="PAS-like_dom_sf"/>
</dbReference>
<feature type="region of interest" description="Disordered" evidence="7">
    <location>
        <begin position="272"/>
        <end position="300"/>
    </location>
</feature>
<dbReference type="RefSeq" id="XP_055880355.1">
    <property type="nucleotide sequence ID" value="XM_056024380.1"/>
</dbReference>
<keyword evidence="4" id="KW-0238">DNA-binding</keyword>
<dbReference type="FunFam" id="3.30.450.20:FF:000021">
    <property type="entry name" value="Neuronal PAS domain-containing protein 3"/>
    <property type="match status" value="1"/>
</dbReference>
<dbReference type="Proteomes" id="UP001165740">
    <property type="component" value="Chromosome 3"/>
</dbReference>
<evidence type="ECO:0000256" key="5">
    <source>
        <dbReference type="ARBA" id="ARBA00023163"/>
    </source>
</evidence>
<reference evidence="11" key="1">
    <citation type="submission" date="2025-08" db="UniProtKB">
        <authorList>
            <consortium name="RefSeq"/>
        </authorList>
    </citation>
    <scope>IDENTIFICATION</scope>
</reference>
<dbReference type="SMART" id="SM00353">
    <property type="entry name" value="HLH"/>
    <property type="match status" value="1"/>
</dbReference>
<feature type="compositionally biased region" description="Polar residues" evidence="7">
    <location>
        <begin position="581"/>
        <end position="590"/>
    </location>
</feature>
<keyword evidence="3" id="KW-0805">Transcription regulation</keyword>
<feature type="compositionally biased region" description="Polar residues" evidence="7">
    <location>
        <begin position="560"/>
        <end position="574"/>
    </location>
</feature>
<feature type="region of interest" description="Disordered" evidence="7">
    <location>
        <begin position="765"/>
        <end position="795"/>
    </location>
</feature>
<dbReference type="Gene3D" id="4.10.280.10">
    <property type="entry name" value="Helix-loop-helix DNA-binding domain"/>
    <property type="match status" value="1"/>
</dbReference>
<dbReference type="GO" id="GO:0000981">
    <property type="term" value="F:DNA-binding transcription factor activity, RNA polymerase II-specific"/>
    <property type="evidence" value="ECO:0007669"/>
    <property type="project" value="TreeGrafter"/>
</dbReference>
<evidence type="ECO:0000313" key="10">
    <source>
        <dbReference type="Proteomes" id="UP001165740"/>
    </source>
</evidence>
<dbReference type="OMA" id="AYFHWDL"/>
<dbReference type="SUPFAM" id="SSF47459">
    <property type="entry name" value="HLH, helix-loop-helix DNA-binding domain"/>
    <property type="match status" value="1"/>
</dbReference>
<dbReference type="FunFam" id="3.30.450.20:FF:000025">
    <property type="entry name" value="Neuronal PAS domain protein 3 isoform 1"/>
    <property type="match status" value="1"/>
</dbReference>
<dbReference type="GeneID" id="106055478"/>
<dbReference type="SUPFAM" id="SSF55785">
    <property type="entry name" value="PYP-like sensor domain (PAS domain)"/>
    <property type="match status" value="2"/>
</dbReference>
<name>A0A9W2ZZH6_BIOGL</name>
<feature type="compositionally biased region" description="Low complexity" evidence="7">
    <location>
        <begin position="281"/>
        <end position="298"/>
    </location>
</feature>
<protein>
    <submittedName>
        <fullName evidence="11">Protein trachealess-like isoform X1</fullName>
    </submittedName>
</protein>
<proteinExistence type="predicted"/>
<evidence type="ECO:0000256" key="7">
    <source>
        <dbReference type="SAM" id="MobiDB-lite"/>
    </source>
</evidence>
<gene>
    <name evidence="11" type="primary">LOC106055478</name>
</gene>
<keyword evidence="5" id="KW-0804">Transcription</keyword>
<feature type="region of interest" description="Disordered" evidence="7">
    <location>
        <begin position="193"/>
        <end position="226"/>
    </location>
</feature>
<dbReference type="InterPro" id="IPR036638">
    <property type="entry name" value="HLH_DNA-bd_sf"/>
</dbReference>
<dbReference type="PANTHER" id="PTHR23043:SF26">
    <property type="entry name" value="PROTEIN TRACHEALESS"/>
    <property type="match status" value="1"/>
</dbReference>
<evidence type="ECO:0000256" key="2">
    <source>
        <dbReference type="ARBA" id="ARBA00022737"/>
    </source>
</evidence>
<feature type="region of interest" description="Disordered" evidence="7">
    <location>
        <begin position="634"/>
        <end position="667"/>
    </location>
</feature>
<dbReference type="CDD" id="cd00130">
    <property type="entry name" value="PAS"/>
    <property type="match status" value="2"/>
</dbReference>
<dbReference type="FunFam" id="4.10.280.10:FF:000007">
    <property type="entry name" value="single-minded homolog 1 isoform X1"/>
    <property type="match status" value="1"/>
</dbReference>
<evidence type="ECO:0000313" key="11">
    <source>
        <dbReference type="RefSeq" id="XP_055880355.1"/>
    </source>
</evidence>
<dbReference type="InterPro" id="IPR000014">
    <property type="entry name" value="PAS"/>
</dbReference>
<evidence type="ECO:0000256" key="3">
    <source>
        <dbReference type="ARBA" id="ARBA00023015"/>
    </source>
</evidence>
<accession>A0A9W2ZZH6</accession>
<feature type="compositionally biased region" description="Polar residues" evidence="7">
    <location>
        <begin position="684"/>
        <end position="719"/>
    </location>
</feature>
<dbReference type="Pfam" id="PF14598">
    <property type="entry name" value="PAS_11"/>
    <property type="match status" value="1"/>
</dbReference>
<dbReference type="PANTHER" id="PTHR23043">
    <property type="entry name" value="HYPOXIA-INDUCIBLE FACTOR 1 ALPHA"/>
    <property type="match status" value="1"/>
</dbReference>
<sequence length="1032" mass="113691">MNEHAAYFHWDLLRQPLQTPQFGMGAPFFDVNSILEIRKEKSRDAARSRRGKENYEFYELAKLLPLPAAITSQLDKASIIRLTISYLKLRDFSCHGDPQWTQEGGPLLGKLNKGHTSRLDIADPFESRQGTHILQSLDGFAFILASDGRFLYISETVSIYLGLSQVEMAGSSIFEYVHPKDHSELAEHLGMCIVSGPSNSSPGSGSEDGSSPSTPRPSSPSSKNYLMVNKNDHNVHKSFSLRMKSTLTKRGVQVKSSGYRVVHILGTSRLQSSYGSSRTESQNGTNSNSSSTNKSSSSEPPLLGLVGMAIALPPPTITELRLEQDTFITRLSPDFKIIYCEPIITDLMELSVEDVTDRLLYDLCHVADLRSLKRSHEDILNKGQALTDYYRIMNRHGGYVWVQTCATTLLNNKNAEDQTILAINYVVSGVENKGAAYDLWQLTGDVTSSMSSSSNSRVREDKLKELKSCKPSTLGINRIGATISSPSQSPNSFQKLAKNDDISAIEKISHTDRSPKSQLDSPATDADTLSPGKMSSSGIMSDNKNKRRKNENPRKRRRTNSGSTEIVEKNSNITVDDIERNSSAGETNVFDQKGPTAPLFSLHPDHVTSSSPEDLSMKKVASIPLDRRVIQFSSSSVTQDRKSPVRKKKSGQQKLDKLSTSPISVSGSSVQELEAAMNRHLPVTSTSGLDSSISVESHSYPSSMNASANMGRTFSTGPLTNTTPNNTHWLGSHSKPSGATDVLTASNFLRSLYANRESVIKTSSRTQVPYLNSEPPTSLLTPPEPDPATYKDQNNPYMYSKSDSLNHSQIYDKESGFESRDHYFREQAQKDQFSFIPYKDHISSSYIDHISSSMYKDHITSPYKDLSAYREIIPSFSIPSLMSPSGRMHQTYPSLPHHFSVPITSAAMDACSMTPPSSNSPEVNKLQPHPPYDITGYSSDLSGACTLSQKQAVSHGLPPLPPPSPGHINHSYHHAPHLNKDQLFQNGGDHLTRGGYYGPTGHSSGSMYMDLNQSSAANGQYEACSRSIIPWY</sequence>
<dbReference type="OrthoDB" id="6021714at2759"/>
<feature type="region of interest" description="Disordered" evidence="7">
    <location>
        <begin position="508"/>
        <end position="598"/>
    </location>
</feature>
<keyword evidence="10" id="KW-1185">Reference proteome</keyword>
<feature type="domain" description="PAS" evidence="8">
    <location>
        <begin position="126"/>
        <end position="196"/>
    </location>
</feature>
<feature type="region of interest" description="Disordered" evidence="7">
    <location>
        <begin position="684"/>
        <end position="737"/>
    </location>
</feature>
<feature type="compositionally biased region" description="Polar residues" evidence="7">
    <location>
        <begin position="533"/>
        <end position="542"/>
    </location>
</feature>
<dbReference type="SMART" id="SM00091">
    <property type="entry name" value="PAS"/>
    <property type="match status" value="2"/>
</dbReference>
<comment type="subcellular location">
    <subcellularLocation>
        <location evidence="1">Nucleus</location>
    </subcellularLocation>
</comment>
<feature type="domain" description="BHLH" evidence="9">
    <location>
        <begin position="37"/>
        <end position="90"/>
    </location>
</feature>
<feature type="compositionally biased region" description="Basic residues" evidence="7">
    <location>
        <begin position="545"/>
        <end position="559"/>
    </location>
</feature>
<keyword evidence="2" id="KW-0677">Repeat</keyword>
<feature type="compositionally biased region" description="Low complexity" evidence="7">
    <location>
        <begin position="195"/>
        <end position="213"/>
    </location>
</feature>
<dbReference type="GO" id="GO:0000977">
    <property type="term" value="F:RNA polymerase II transcription regulatory region sequence-specific DNA binding"/>
    <property type="evidence" value="ECO:0007669"/>
    <property type="project" value="TreeGrafter"/>
</dbReference>
<evidence type="ECO:0000256" key="4">
    <source>
        <dbReference type="ARBA" id="ARBA00023125"/>
    </source>
</evidence>
<dbReference type="Pfam" id="PF23171">
    <property type="entry name" value="bHLH_HIF1A"/>
    <property type="match status" value="1"/>
</dbReference>
<organism evidence="10 11">
    <name type="scientific">Biomphalaria glabrata</name>
    <name type="common">Bloodfluke planorb</name>
    <name type="synonym">Freshwater snail</name>
    <dbReference type="NCBI Taxonomy" id="6526"/>
    <lineage>
        <taxon>Eukaryota</taxon>
        <taxon>Metazoa</taxon>
        <taxon>Spiralia</taxon>
        <taxon>Lophotrochozoa</taxon>
        <taxon>Mollusca</taxon>
        <taxon>Gastropoda</taxon>
        <taxon>Heterobranchia</taxon>
        <taxon>Euthyneura</taxon>
        <taxon>Panpulmonata</taxon>
        <taxon>Hygrophila</taxon>
        <taxon>Lymnaeoidea</taxon>
        <taxon>Planorbidae</taxon>
        <taxon>Biomphalaria</taxon>
    </lineage>
</organism>
<evidence type="ECO:0000256" key="1">
    <source>
        <dbReference type="ARBA" id="ARBA00004123"/>
    </source>
</evidence>
<dbReference type="PROSITE" id="PS50888">
    <property type="entry name" value="BHLH"/>
    <property type="match status" value="1"/>
</dbReference>
<evidence type="ECO:0000259" key="9">
    <source>
        <dbReference type="PROSITE" id="PS50888"/>
    </source>
</evidence>
<dbReference type="GO" id="GO:0005634">
    <property type="term" value="C:nucleus"/>
    <property type="evidence" value="ECO:0007669"/>
    <property type="project" value="UniProtKB-SubCell"/>
</dbReference>
<dbReference type="Pfam" id="PF00989">
    <property type="entry name" value="PAS"/>
    <property type="match status" value="1"/>
</dbReference>
<dbReference type="InterPro" id="IPR011598">
    <property type="entry name" value="bHLH_dom"/>
</dbReference>
<dbReference type="GO" id="GO:0046983">
    <property type="term" value="F:protein dimerization activity"/>
    <property type="evidence" value="ECO:0007669"/>
    <property type="project" value="InterPro"/>
</dbReference>
<dbReference type="PROSITE" id="PS50112">
    <property type="entry name" value="PAS"/>
    <property type="match status" value="1"/>
</dbReference>
<dbReference type="InterPro" id="IPR013767">
    <property type="entry name" value="PAS_fold"/>
</dbReference>
<evidence type="ECO:0000259" key="8">
    <source>
        <dbReference type="PROSITE" id="PS50112"/>
    </source>
</evidence>
<keyword evidence="6" id="KW-0539">Nucleus</keyword>
<dbReference type="AlphaFoldDB" id="A0A9W2ZZH6"/>
<dbReference type="Gene3D" id="3.30.450.20">
    <property type="entry name" value="PAS domain"/>
    <property type="match status" value="2"/>
</dbReference>
<evidence type="ECO:0000256" key="6">
    <source>
        <dbReference type="ARBA" id="ARBA00023242"/>
    </source>
</evidence>